<comment type="caution">
    <text evidence="3">The sequence shown here is derived from an EMBL/GenBank/DDBJ whole genome shotgun (WGS) entry which is preliminary data.</text>
</comment>
<dbReference type="GO" id="GO:0005737">
    <property type="term" value="C:cytoplasm"/>
    <property type="evidence" value="ECO:0007669"/>
    <property type="project" value="TreeGrafter"/>
</dbReference>
<dbReference type="OrthoDB" id="2018754at2759"/>
<dbReference type="InterPro" id="IPR028103">
    <property type="entry name" value="Spatacsin"/>
</dbReference>
<reference evidence="3" key="1">
    <citation type="submission" date="2020-01" db="EMBL/GenBank/DDBJ databases">
        <title>Development of genomics and gene disruption for Polysphondylium violaceum indicates a role for the polyketide synthase stlB in stalk morphogenesis.</title>
        <authorList>
            <person name="Narita B."/>
            <person name="Kawabe Y."/>
            <person name="Kin K."/>
            <person name="Saito T."/>
            <person name="Gibbs R."/>
            <person name="Kuspa A."/>
            <person name="Muzny D."/>
            <person name="Queller D."/>
            <person name="Richards S."/>
            <person name="Strassman J."/>
            <person name="Sucgang R."/>
            <person name="Worley K."/>
            <person name="Schaap P."/>
        </authorList>
    </citation>
    <scope>NUCLEOTIDE SEQUENCE</scope>
    <source>
        <strain evidence="3">QSvi11</strain>
    </source>
</reference>
<feature type="compositionally biased region" description="Low complexity" evidence="1">
    <location>
        <begin position="689"/>
        <end position="710"/>
    </location>
</feature>
<proteinExistence type="predicted"/>
<feature type="region of interest" description="Disordered" evidence="1">
    <location>
        <begin position="2636"/>
        <end position="2658"/>
    </location>
</feature>
<dbReference type="Proteomes" id="UP000695562">
    <property type="component" value="Unassembled WGS sequence"/>
</dbReference>
<dbReference type="Pfam" id="PF14649">
    <property type="entry name" value="Spatacsin_C"/>
    <property type="match status" value="1"/>
</dbReference>
<feature type="compositionally biased region" description="Low complexity" evidence="1">
    <location>
        <begin position="2908"/>
        <end position="2918"/>
    </location>
</feature>
<gene>
    <name evidence="3" type="ORF">CYY_006140</name>
</gene>
<dbReference type="InterPro" id="IPR028107">
    <property type="entry name" value="Spatacsin_C_dom"/>
</dbReference>
<evidence type="ECO:0000259" key="2">
    <source>
        <dbReference type="Pfam" id="PF14649"/>
    </source>
</evidence>
<feature type="region of interest" description="Disordered" evidence="1">
    <location>
        <begin position="689"/>
        <end position="712"/>
    </location>
</feature>
<feature type="region of interest" description="Disordered" evidence="1">
    <location>
        <begin position="2883"/>
        <end position="2918"/>
    </location>
</feature>
<feature type="compositionally biased region" description="Acidic residues" evidence="1">
    <location>
        <begin position="550"/>
        <end position="571"/>
    </location>
</feature>
<feature type="domain" description="Spatacsin C-terminal" evidence="2">
    <location>
        <begin position="2945"/>
        <end position="3265"/>
    </location>
</feature>
<protein>
    <recommendedName>
        <fullName evidence="2">Spatacsin C-terminal domain-containing protein</fullName>
    </recommendedName>
</protein>
<dbReference type="PANTHER" id="PTHR13650">
    <property type="entry name" value="SPATACSIN"/>
    <property type="match status" value="1"/>
</dbReference>
<dbReference type="EMBL" id="AJWJ01000270">
    <property type="protein sequence ID" value="KAF2072543.1"/>
    <property type="molecule type" value="Genomic_DNA"/>
</dbReference>
<evidence type="ECO:0000256" key="1">
    <source>
        <dbReference type="SAM" id="MobiDB-lite"/>
    </source>
</evidence>
<name>A0A8J4PR02_9MYCE</name>
<evidence type="ECO:0000313" key="3">
    <source>
        <dbReference type="EMBL" id="KAF2072543.1"/>
    </source>
</evidence>
<accession>A0A8J4PR02</accession>
<organism evidence="3 4">
    <name type="scientific">Polysphondylium violaceum</name>
    <dbReference type="NCBI Taxonomy" id="133409"/>
    <lineage>
        <taxon>Eukaryota</taxon>
        <taxon>Amoebozoa</taxon>
        <taxon>Evosea</taxon>
        <taxon>Eumycetozoa</taxon>
        <taxon>Dictyostelia</taxon>
        <taxon>Dictyosteliales</taxon>
        <taxon>Dictyosteliaceae</taxon>
        <taxon>Polysphondylium</taxon>
    </lineage>
</organism>
<evidence type="ECO:0000313" key="4">
    <source>
        <dbReference type="Proteomes" id="UP000695562"/>
    </source>
</evidence>
<feature type="region of interest" description="Disordered" evidence="1">
    <location>
        <begin position="542"/>
        <end position="571"/>
    </location>
</feature>
<feature type="region of interest" description="Disordered" evidence="1">
    <location>
        <begin position="2571"/>
        <end position="2593"/>
    </location>
</feature>
<feature type="compositionally biased region" description="Low complexity" evidence="1">
    <location>
        <begin position="2641"/>
        <end position="2652"/>
    </location>
</feature>
<keyword evidence="4" id="KW-1185">Reference proteome</keyword>
<feature type="region of interest" description="Disordered" evidence="1">
    <location>
        <begin position="2970"/>
        <end position="2989"/>
    </location>
</feature>
<dbReference type="PANTHER" id="PTHR13650:SF0">
    <property type="entry name" value="SPATACSIN"/>
    <property type="match status" value="1"/>
</dbReference>
<sequence>MMETLPVLIRSFNAPTKKQQHPHLHVQQSQQSSYYRDLLFDQSDKESFLDTCKASLDLNYAAFSKHVGTKSMLLLASLSNPLGSSGNDAYGYLSTSASSSDYSSSPSPSPSFLSSLHSSSIISSASAMNNISGNGNSNTSTTTTAAEGWRSKLLLDKDIYPLQFYSNSSSSSSSNNSSVNIKFNQQQQHYYIPNINVDQYEWVSPNVKKDIVSLYGGGFNDGTSSQMKPSHLVVLDQLSKTLHLFSLFHNNLNESCNQFTTSETPIDASKIRLKSSLCIISPFAEDAKDHFNNSGSKATISRNIYHDYILHSFSIPFKEIVERVSHVDENAAVNDCQVEILSADDRGNIVLLVQGCTVVSLKIQQMEQYHYLFFIVKRFNLAINDSLLNAMQNITTRHTDIINGSSGHLARYMKQWLFVLDKKTAQIDIWNANGKKRGIIQTRSYMKYNGIDIAKLDDDQQMKVEFIDFSVSFDLMSISIVDSTDRIYMLSIDDYFQQFYQHTILHSLNVVSFANAFKKRLGGFVGSNSSNTVGSQFDETFYDVHSNRENEEEEEEEDDDEDDYDEDDDDEIEIDGPIEQFQFRYKKQYQQFANDRSSVFLYHWYETDVCIESLENSKAEFESTLHWLPKNVVHHPNNGFNITTSSAINAAMSSGQLRSSSSKENLSNITRSMSTVDELASVPELHTLSSSIDNNSNNNNKNPPSTSSNSCHVLSPHSIRTEHIGNQYLLSFSLFVSPRLVVYQKIYYVKNQFKTEYFLYDRIKVMDRCSYLVFSQHQVCLRLIDNSFYVLDHAGMNVILVDQNQQQILNNLIMFEGSESANHVCTLNKWNKRDLKLHALHLGLKYRQLDVVEPALKSLDLDQQLPGSKLLVNTILEHSANAANANVHNETFTNELLHITMNFIGLIIKNRASQVHQNLLLINSTGNNEQEMNNINWTESLAQLQQEHNLSLPLLLNSNSNTLFSNGDAGVSAPESGEADKATPIQDLLHFTMILEALRVFQKKKQDPGVSLATSHDKRYTFSSATASPYRATSVQQRNLQDIDIFSLHSNSLIDMTQSFINAGIDLARWDSMEEMEIIRESLTVTGNISTLISYINWRREQRGILFIGESIDTSKLPQGPHYSQHNYVPLPKFIPSYGPFTLDQVIQISSCFIYQAVSQDQLDNAIKLLTTIGTPIGPNLKQLVYNTSRRTIRTLLLDALASHPLVQDPAFFSNKVDQLLDFCEKLERLYPNYSYHREFSRLSFKWPPFLESKPPLLVQQQQQLQQQFMSQYNSHNLDLYFDDDVKLLCQEVDDVLPDTEHLYGFQIITTGGGASAPIQQSNVYSSGFLRGGPPPQTSHHHHHPHHIVGNVANRVVLYPPTPSKNSASGSAGSDGYSHFTLGWVSQWSEGTKERILIDKQYELGKQSLKSKLIHSISHNQHISLLDLVNQLSISEIGYLRSMILDSSAKGVEDDTDPQHQQQRSLYEWIISSLGVASPFIRDLFLNHLAKHKIFLIEAEKAPVFHLDFNHGADANQILMKRLALNHLLFPESADASMSGSSLFKAHSYPLNTLLPIGNTSDFHKYFIKFCIDNSLYLLLTSYLDSYQLARDHSSRALLDISIDSLTKHPLVQLHLLMRSKRTTNDLIQANIVNTVSLLTADNSNSRHTYTSAEGKDVQVQLEQFFSMLNACMDRYSDRPLLVLGSMMYSPFSVKDLFSEISDRGKKLESKLLLLSIESAYPTIHALLENLQTISSFRSPSSANLSQLATSNKPRDIVSAKQDISLSELLENDSLFHLGHLFGADQASDPTFRVQRSLIPEFASQSFKEGYHDNLDVFYFLEKGRPMKAYQFLLKSLKGDTDNTGTATNGIFKNDQTRNTFGWMLRLFSLKRVYCQQSTSSSVVLLDLCQMQEYSEMIRIDLSMAKRLLSSNGTGSPVSSSSSSNGSPYFSSNLNDSPTFIKKLNSFYKNTSFKNGVASGNNSNIVFDEESMKEIINLFIEIYPTPESLYTSLSSKSFNEPTSNSSIHTIVQKYQGLLSLNNDNNKENNDSDSDMNRFDEGWTILSKFCHIHRIVKITKQLEYLAASNEKWLEFIYQAQVQEFPLHQIKDILLKYGNDSSGIRSHLLLVIEQLSDQRKRQYISADQQSSNTSTTLLDTSLCFYPIEESKLNHDIIGYMLSAFRSNSPRNYLLYNTIKDKRPLLAVIADCIDNSNNNSNSSLSSSSSATSPIQSKFSNTIECLVTWLCVSSDNLLEYLETGVDNPINIGSSTSSSVEDSFDFDLDALDISLDHHIVPNITKYSFTHLIKSIKFIITNRKTFVLLQGFKIFLPNSILMNFLLFINDFHQYRFEDAQISLMDFIKDLEGYQPAVGTIDHYCFHSKQLVKEFCIDICEALLDIYSSYEKEHFLRILHRSNLSSIFSTLHSTYNLFKRTMLEDKNIRMDPALIVHHLIEKGLFKEARVYSVENNLDVDIITVAEVEALVSHYKHGCLWDIEQERINLWKKSQQYFTQHQCNPNVAGQFFYTRGNNILPSREKVFLLSTSVEWIEKCANHDEGFVQDIKKQILLISVTLSLENDEAALQASLVSQSGEFDSFSPSSSPPRGGMARGKNINSGGLLSNNNLVNYFSTTSYPSPSSSLSSSPVDFDSPLKDMTRKLAQSSTASSSPTTGSNYLQNHPISSLLNSSTGFATPNGSSSLTTSGAISPIKSLTLEPKGLDNVLAKLLNSGNYLQAEQIAQQFNYSSLEYEVITSMIKIVNRSISPNPKKFPSNIVMELMNNFQTVKWIQSIDSTAGYDSTSDNILTALEKLASLVVLTKHAARNIITKYRVAEKLSMTFSELESNNPYEVFNQLISQGGKDCFRLVKSFINTKHLDLSIVNNQLAELFSKTIITNFENTNGSGNNANMNQLSLSLDDSPKKQPPHRGGLLSSSNSSSSLANAIDPNWSSEDFHEYIRIGKDPFSFGMKLIEASGIDFDSFYSIESSPNIFGQNNNNNSSSSTKPLPSYTSSNSNNITMEAETELFVRAHFCFVVACSVDGTILVLNLVKSRINQYAEAGKYKLLVRLITGMQSYNELQAILEILLQHDRFELLLRKKIHQHEDQNGLKLALHSFLLKKQPLYQEKMEMLFLRFNMYREIANSHEQKARTKLESLSKLAPSFNLNKDLLVIMKDFLDAADNYSKERSQRTAQTCISMGSLMALQMRYPEPKIINLKQAEAKQAMLSRSNFKESLIIANAYDINAYSEWINTLFNQVIINGNFNYMNEYISFFSYSNTVFIDLVKRYKTDPKGGKSQNIKLLLLNIISDKSIRYELARELGFDDVMAKSR</sequence>